<dbReference type="EMBL" id="QXTE01000688">
    <property type="protein sequence ID" value="TFJ96389.1"/>
    <property type="molecule type" value="Genomic_DNA"/>
</dbReference>
<dbReference type="AlphaFoldDB" id="A0A4D9DL76"/>
<sequence>MTTGKLASSRDTKEPKQHGQQPQVMMEAAAFRGHLASKTAPAAAQTSGQRGEHWLSPASEHDAACSAGSGGLLAPTKCAIKTPSQARQTLELRRDQHTLLSACSSANQQPSAFANQITATDLRAAADKPFSQEPVAEGGSYRLLAGLVLS</sequence>
<name>A0A4D9DL76_9SAUR</name>
<comment type="caution">
    <text evidence="2">The sequence shown here is derived from an EMBL/GenBank/DDBJ whole genome shotgun (WGS) entry which is preliminary data.</text>
</comment>
<proteinExistence type="predicted"/>
<dbReference type="Proteomes" id="UP000297703">
    <property type="component" value="Unassembled WGS sequence"/>
</dbReference>
<accession>A0A4D9DL76</accession>
<protein>
    <submittedName>
        <fullName evidence="2">Anionic trypsin-like</fullName>
    </submittedName>
</protein>
<feature type="compositionally biased region" description="Basic and acidic residues" evidence="1">
    <location>
        <begin position="8"/>
        <end position="17"/>
    </location>
</feature>
<evidence type="ECO:0000256" key="1">
    <source>
        <dbReference type="SAM" id="MobiDB-lite"/>
    </source>
</evidence>
<keyword evidence="3" id="KW-1185">Reference proteome</keyword>
<reference evidence="2 3" key="1">
    <citation type="submission" date="2019-04" db="EMBL/GenBank/DDBJ databases">
        <title>Draft genome of the big-headed turtle Platysternon megacephalum.</title>
        <authorList>
            <person name="Gong S."/>
        </authorList>
    </citation>
    <scope>NUCLEOTIDE SEQUENCE [LARGE SCALE GENOMIC DNA]</scope>
    <source>
        <strain evidence="2">DO16091913</strain>
        <tissue evidence="2">Muscle</tissue>
    </source>
</reference>
<evidence type="ECO:0000313" key="3">
    <source>
        <dbReference type="Proteomes" id="UP000297703"/>
    </source>
</evidence>
<organism evidence="2 3">
    <name type="scientific">Platysternon megacephalum</name>
    <name type="common">big-headed turtle</name>
    <dbReference type="NCBI Taxonomy" id="55544"/>
    <lineage>
        <taxon>Eukaryota</taxon>
        <taxon>Metazoa</taxon>
        <taxon>Chordata</taxon>
        <taxon>Craniata</taxon>
        <taxon>Vertebrata</taxon>
        <taxon>Euteleostomi</taxon>
        <taxon>Archelosauria</taxon>
        <taxon>Testudinata</taxon>
        <taxon>Testudines</taxon>
        <taxon>Cryptodira</taxon>
        <taxon>Durocryptodira</taxon>
        <taxon>Testudinoidea</taxon>
        <taxon>Platysternidae</taxon>
        <taxon>Platysternon</taxon>
    </lineage>
</organism>
<gene>
    <name evidence="2" type="ORF">DR999_PMT21836</name>
</gene>
<evidence type="ECO:0000313" key="2">
    <source>
        <dbReference type="EMBL" id="TFJ96389.1"/>
    </source>
</evidence>
<reference evidence="2 3" key="2">
    <citation type="submission" date="2019-04" db="EMBL/GenBank/DDBJ databases">
        <title>The genome sequence of big-headed turtle.</title>
        <authorList>
            <person name="Gong S."/>
        </authorList>
    </citation>
    <scope>NUCLEOTIDE SEQUENCE [LARGE SCALE GENOMIC DNA]</scope>
    <source>
        <strain evidence="2">DO16091913</strain>
        <tissue evidence="2">Muscle</tissue>
    </source>
</reference>
<feature type="region of interest" description="Disordered" evidence="1">
    <location>
        <begin position="1"/>
        <end position="67"/>
    </location>
</feature>